<evidence type="ECO:0000313" key="4">
    <source>
        <dbReference type="EMBL" id="GFM34805.1"/>
    </source>
</evidence>
<dbReference type="EMBL" id="BLVO01000016">
    <property type="protein sequence ID" value="GFM34805.1"/>
    <property type="molecule type" value="Genomic_DNA"/>
</dbReference>
<accession>A0A7J0BNR7</accession>
<dbReference type="RefSeq" id="WP_174406461.1">
    <property type="nucleotide sequence ID" value="NZ_BLVO01000016.1"/>
</dbReference>
<evidence type="ECO:0000256" key="1">
    <source>
        <dbReference type="ARBA" id="ARBA00006252"/>
    </source>
</evidence>
<evidence type="ECO:0000259" key="3">
    <source>
        <dbReference type="Pfam" id="PF02525"/>
    </source>
</evidence>
<feature type="domain" description="Flavodoxin-like fold" evidence="3">
    <location>
        <begin position="1"/>
        <end position="173"/>
    </location>
</feature>
<protein>
    <submittedName>
        <fullName evidence="4">NAD(P)H dehydrogenase (Quinone)</fullName>
    </submittedName>
</protein>
<sequence>MKATVILAHPYAKSFNHAIYGTICATLKELGVPTYAHDLYAERFDPVLTVDELGKKPTQDALVRQYTRELVESDVLFFVHPNWWGQPPAMLKGYVDRVFRPPYTYDFPPEDSGGGLPIGKLAGKTGVVFNTSNTEETREKEYFGDPLENIWIQCVFGFCGIEKSHRRMFSIIADSTSEDRAAWLAEVAETTRKMVGR</sequence>
<dbReference type="AlphaFoldDB" id="A0A7J0BNR7"/>
<dbReference type="InterPro" id="IPR003680">
    <property type="entry name" value="Flavodoxin_fold"/>
</dbReference>
<dbReference type="Gene3D" id="3.40.50.360">
    <property type="match status" value="1"/>
</dbReference>
<name>A0A7J0BNR7_9BACT</name>
<organism evidence="4 5">
    <name type="scientific">Desulfovibrio subterraneus</name>
    <dbReference type="NCBI Taxonomy" id="2718620"/>
    <lineage>
        <taxon>Bacteria</taxon>
        <taxon>Pseudomonadati</taxon>
        <taxon>Thermodesulfobacteriota</taxon>
        <taxon>Desulfovibrionia</taxon>
        <taxon>Desulfovibrionales</taxon>
        <taxon>Desulfovibrionaceae</taxon>
        <taxon>Desulfovibrio</taxon>
    </lineage>
</organism>
<dbReference type="InterPro" id="IPR051545">
    <property type="entry name" value="NAD(P)H_dehydrogenase_qn"/>
</dbReference>
<dbReference type="SUPFAM" id="SSF52218">
    <property type="entry name" value="Flavoproteins"/>
    <property type="match status" value="1"/>
</dbReference>
<dbReference type="PANTHER" id="PTHR10204:SF34">
    <property type="entry name" value="NAD(P)H DEHYDROGENASE [QUINONE] 1 ISOFORM 1"/>
    <property type="match status" value="1"/>
</dbReference>
<keyword evidence="2" id="KW-0560">Oxidoreductase</keyword>
<dbReference type="PANTHER" id="PTHR10204">
    <property type="entry name" value="NAD P H OXIDOREDUCTASE-RELATED"/>
    <property type="match status" value="1"/>
</dbReference>
<dbReference type="GO" id="GO:0003955">
    <property type="term" value="F:NAD(P)H dehydrogenase (quinone) activity"/>
    <property type="evidence" value="ECO:0007669"/>
    <property type="project" value="TreeGrafter"/>
</dbReference>
<dbReference type="InterPro" id="IPR029039">
    <property type="entry name" value="Flavoprotein-like_sf"/>
</dbReference>
<comment type="caution">
    <text evidence="4">The sequence shown here is derived from an EMBL/GenBank/DDBJ whole genome shotgun (WGS) entry which is preliminary data.</text>
</comment>
<gene>
    <name evidence="4" type="ORF">DSM101010T_31700</name>
</gene>
<reference evidence="4 5" key="1">
    <citation type="submission" date="2020-05" db="EMBL/GenBank/DDBJ databases">
        <title>Draft genome sequence of Desulfovibrio sp. strain HN2T.</title>
        <authorList>
            <person name="Ueno A."/>
            <person name="Tamazawa S."/>
            <person name="Tamamura S."/>
            <person name="Murakami T."/>
            <person name="Kiyama T."/>
            <person name="Inomata H."/>
            <person name="Amano Y."/>
            <person name="Miyakawa K."/>
            <person name="Tamaki H."/>
            <person name="Naganuma T."/>
            <person name="Kaneko K."/>
        </authorList>
    </citation>
    <scope>NUCLEOTIDE SEQUENCE [LARGE SCALE GENOMIC DNA]</scope>
    <source>
        <strain evidence="4 5">HN2</strain>
    </source>
</reference>
<evidence type="ECO:0000313" key="5">
    <source>
        <dbReference type="Proteomes" id="UP000503840"/>
    </source>
</evidence>
<dbReference type="Pfam" id="PF02525">
    <property type="entry name" value="Flavodoxin_2"/>
    <property type="match status" value="1"/>
</dbReference>
<dbReference type="Proteomes" id="UP000503840">
    <property type="component" value="Unassembled WGS sequence"/>
</dbReference>
<comment type="similarity">
    <text evidence="1">Belongs to the NAD(P)H dehydrogenase (quinone) family.</text>
</comment>
<dbReference type="GO" id="GO:0005829">
    <property type="term" value="C:cytosol"/>
    <property type="evidence" value="ECO:0007669"/>
    <property type="project" value="TreeGrafter"/>
</dbReference>
<keyword evidence="5" id="KW-1185">Reference proteome</keyword>
<proteinExistence type="inferred from homology"/>
<evidence type="ECO:0000256" key="2">
    <source>
        <dbReference type="ARBA" id="ARBA00023002"/>
    </source>
</evidence>